<dbReference type="OrthoDB" id="7366221at2"/>
<keyword evidence="1" id="KW-1133">Transmembrane helix</keyword>
<gene>
    <name evidence="3" type="ORF">AZI87_17265</name>
</gene>
<evidence type="ECO:0000256" key="1">
    <source>
        <dbReference type="SAM" id="Phobius"/>
    </source>
</evidence>
<keyword evidence="1" id="KW-0812">Transmembrane</keyword>
<evidence type="ECO:0000259" key="2">
    <source>
        <dbReference type="Pfam" id="PF00534"/>
    </source>
</evidence>
<evidence type="ECO:0000313" key="3">
    <source>
        <dbReference type="EMBL" id="KYG62280.1"/>
    </source>
</evidence>
<keyword evidence="1" id="KW-0472">Membrane</keyword>
<dbReference type="Pfam" id="PF00534">
    <property type="entry name" value="Glycos_transf_1"/>
    <property type="match status" value="1"/>
</dbReference>
<dbReference type="Gene3D" id="3.40.50.2000">
    <property type="entry name" value="Glycogen Phosphorylase B"/>
    <property type="match status" value="2"/>
</dbReference>
<dbReference type="PANTHER" id="PTHR45947">
    <property type="entry name" value="SULFOQUINOVOSYL TRANSFERASE SQD2"/>
    <property type="match status" value="1"/>
</dbReference>
<evidence type="ECO:0000313" key="4">
    <source>
        <dbReference type="Proteomes" id="UP000075799"/>
    </source>
</evidence>
<feature type="domain" description="Glycosyl transferase family 1" evidence="2">
    <location>
        <begin position="222"/>
        <end position="377"/>
    </location>
</feature>
<sequence length="406" mass="45659">MKVLVVSQYFMPETFIINELVEEMEKLGHEVAVLTGKPNYPDGAIFKGYQVSGVQTEKFGKDIDIYRVPLRPRGRGGAKNLALNYLSFAFFASVLGPWILRKRKFDVIFVFAPSPITATIPAIVLKFFKRSTLALWVLDLWPESLVVTKFVKNRIILKAVEVMVRIIYRCCDLILAQSERFIAPIKSLAGGTEVLYYPNSFKRVANREMLALPDEAEKVLRENFCVVFAGNIGKAQSVETIVDAAKYLKDIKDLKLVLVGSGSMLSWVQDMKKEHRLDNLECLGRFDISYIPTIYAKSKVLMLTLNSDEILQYTLPWKTQSYMAAGKPIVGAIDGEGARIILESQCGLVGPAENGKTLAENIRQMHAMAPEKLQAMGTSGFNYFEKNFEMVAQVKRLLGIFSERTK</sequence>
<name>A0A162FTW0_BDEBC</name>
<feature type="transmembrane region" description="Helical" evidence="1">
    <location>
        <begin position="81"/>
        <end position="101"/>
    </location>
</feature>
<dbReference type="PANTHER" id="PTHR45947:SF3">
    <property type="entry name" value="SULFOQUINOVOSYL TRANSFERASE SQD2"/>
    <property type="match status" value="1"/>
</dbReference>
<reference evidence="3 4" key="1">
    <citation type="submission" date="2016-03" db="EMBL/GenBank/DDBJ databases">
        <authorList>
            <person name="Ploux O."/>
        </authorList>
    </citation>
    <scope>NUCLEOTIDE SEQUENCE [LARGE SCALE GENOMIC DNA]</scope>
    <source>
        <strain evidence="3 4">EC13</strain>
    </source>
</reference>
<protein>
    <submittedName>
        <fullName evidence="3">Glycosyltransferase WbuB</fullName>
    </submittedName>
</protein>
<comment type="caution">
    <text evidence="3">The sequence shown here is derived from an EMBL/GenBank/DDBJ whole genome shotgun (WGS) entry which is preliminary data.</text>
</comment>
<feature type="transmembrane region" description="Helical" evidence="1">
    <location>
        <begin position="107"/>
        <end position="128"/>
    </location>
</feature>
<dbReference type="GO" id="GO:0016758">
    <property type="term" value="F:hexosyltransferase activity"/>
    <property type="evidence" value="ECO:0007669"/>
    <property type="project" value="TreeGrafter"/>
</dbReference>
<proteinExistence type="predicted"/>
<dbReference type="InterPro" id="IPR050194">
    <property type="entry name" value="Glycosyltransferase_grp1"/>
</dbReference>
<accession>A0A162FTW0</accession>
<dbReference type="EMBL" id="LUKD01000009">
    <property type="protein sequence ID" value="KYG62280.1"/>
    <property type="molecule type" value="Genomic_DNA"/>
</dbReference>
<dbReference type="CDD" id="cd03794">
    <property type="entry name" value="GT4_WbuB-like"/>
    <property type="match status" value="1"/>
</dbReference>
<organism evidence="3 4">
    <name type="scientific">Bdellovibrio bacteriovorus</name>
    <dbReference type="NCBI Taxonomy" id="959"/>
    <lineage>
        <taxon>Bacteria</taxon>
        <taxon>Pseudomonadati</taxon>
        <taxon>Bdellovibrionota</taxon>
        <taxon>Bdellovibrionia</taxon>
        <taxon>Bdellovibrionales</taxon>
        <taxon>Pseudobdellovibrionaceae</taxon>
        <taxon>Bdellovibrio</taxon>
    </lineage>
</organism>
<dbReference type="SUPFAM" id="SSF53756">
    <property type="entry name" value="UDP-Glycosyltransferase/glycogen phosphorylase"/>
    <property type="match status" value="1"/>
</dbReference>
<dbReference type="AlphaFoldDB" id="A0A162FTW0"/>
<dbReference type="Proteomes" id="UP000075799">
    <property type="component" value="Unassembled WGS sequence"/>
</dbReference>
<keyword evidence="3" id="KW-0808">Transferase</keyword>
<dbReference type="InterPro" id="IPR001296">
    <property type="entry name" value="Glyco_trans_1"/>
</dbReference>